<dbReference type="FunFam" id="1.10.10.10:FF:000001">
    <property type="entry name" value="LysR family transcriptional regulator"/>
    <property type="match status" value="1"/>
</dbReference>
<dbReference type="InterPro" id="IPR036390">
    <property type="entry name" value="WH_DNA-bd_sf"/>
</dbReference>
<comment type="similarity">
    <text evidence="1">Belongs to the LysR transcriptional regulatory family.</text>
</comment>
<evidence type="ECO:0000256" key="4">
    <source>
        <dbReference type="ARBA" id="ARBA00023163"/>
    </source>
</evidence>
<accession>A0A6L3N0W1</accession>
<evidence type="ECO:0000256" key="2">
    <source>
        <dbReference type="ARBA" id="ARBA00023015"/>
    </source>
</evidence>
<dbReference type="InterPro" id="IPR000847">
    <property type="entry name" value="LysR_HTH_N"/>
</dbReference>
<protein>
    <submittedName>
        <fullName evidence="6">LysR family transcriptional regulator</fullName>
    </submittedName>
</protein>
<dbReference type="InterPro" id="IPR005119">
    <property type="entry name" value="LysR_subst-bd"/>
</dbReference>
<reference evidence="6 7" key="1">
    <citation type="submission" date="2019-09" db="EMBL/GenBank/DDBJ databases">
        <title>Draft genome sequences of 48 bacterial type strains from the CCUG.</title>
        <authorList>
            <person name="Tunovic T."/>
            <person name="Pineiro-Iglesias B."/>
            <person name="Unosson C."/>
            <person name="Inganas E."/>
            <person name="Ohlen M."/>
            <person name="Cardew S."/>
            <person name="Jensie-Markopoulos S."/>
            <person name="Salva-Serra F."/>
            <person name="Jaen-Luchoro D."/>
            <person name="Karlsson R."/>
            <person name="Svensson-Stadler L."/>
            <person name="Chun J."/>
            <person name="Moore E."/>
        </authorList>
    </citation>
    <scope>NUCLEOTIDE SEQUENCE [LARGE SCALE GENOMIC DNA]</scope>
    <source>
        <strain evidence="6 7">CCUG 65686</strain>
    </source>
</reference>
<dbReference type="SUPFAM" id="SSF53850">
    <property type="entry name" value="Periplasmic binding protein-like II"/>
    <property type="match status" value="1"/>
</dbReference>
<comment type="caution">
    <text evidence="6">The sequence shown here is derived from an EMBL/GenBank/DDBJ whole genome shotgun (WGS) entry which is preliminary data.</text>
</comment>
<dbReference type="Pfam" id="PF00126">
    <property type="entry name" value="HTH_1"/>
    <property type="match status" value="1"/>
</dbReference>
<gene>
    <name evidence="6" type="ORF">F7R25_12300</name>
</gene>
<proteinExistence type="inferred from homology"/>
<dbReference type="InterPro" id="IPR036388">
    <property type="entry name" value="WH-like_DNA-bd_sf"/>
</dbReference>
<dbReference type="GO" id="GO:0043565">
    <property type="term" value="F:sequence-specific DNA binding"/>
    <property type="evidence" value="ECO:0007669"/>
    <property type="project" value="TreeGrafter"/>
</dbReference>
<dbReference type="PANTHER" id="PTHR30537:SF5">
    <property type="entry name" value="HTH-TYPE TRANSCRIPTIONAL ACTIVATOR TTDR-RELATED"/>
    <property type="match status" value="1"/>
</dbReference>
<evidence type="ECO:0000259" key="5">
    <source>
        <dbReference type="PROSITE" id="PS50931"/>
    </source>
</evidence>
<dbReference type="PANTHER" id="PTHR30537">
    <property type="entry name" value="HTH-TYPE TRANSCRIPTIONAL REGULATOR"/>
    <property type="match status" value="1"/>
</dbReference>
<sequence>MKVLVAEGSDRSYGRRVRACCDIFAHDFRRFVANPVTSNLHSHLQGIAAFVHSVETGSFTAAAARMGVSKSVTGKSVARLEARLGVRLLNRTTRSLGMTAEGLAYYDSCRKVLEELSAAETLLASSMRRVSGTVRINLPISFGRLCVVPVLAEIARAQADLDMNISFTDRRVDLVEEGVDLAIRIGDPGDHASLVGRQLCMQRLVICASPDYLRRRGVPASFDALRDHDCLAFGKDGQPLPWPHADAASGAGERPVRPRYTIGHGEALRDAARSGMGLACLATWLAIDDVRDGTLDVVPLGAPVEDVPITALWPRSRNLAPKVRVVVDALVDAFRPVPPWDLNWPAPNHAQHC</sequence>
<dbReference type="InterPro" id="IPR058163">
    <property type="entry name" value="LysR-type_TF_proteobact-type"/>
</dbReference>
<dbReference type="SUPFAM" id="SSF46785">
    <property type="entry name" value="Winged helix' DNA-binding domain"/>
    <property type="match status" value="1"/>
</dbReference>
<name>A0A6L3N0W1_9BURK</name>
<dbReference type="CDD" id="cd08475">
    <property type="entry name" value="PBP2_CrgA_like_6"/>
    <property type="match status" value="1"/>
</dbReference>
<evidence type="ECO:0000256" key="1">
    <source>
        <dbReference type="ARBA" id="ARBA00009437"/>
    </source>
</evidence>
<evidence type="ECO:0000313" key="6">
    <source>
        <dbReference type="EMBL" id="KAB0638545.1"/>
    </source>
</evidence>
<keyword evidence="2" id="KW-0805">Transcription regulation</keyword>
<dbReference type="Gene3D" id="3.40.190.290">
    <property type="match status" value="1"/>
</dbReference>
<dbReference type="GO" id="GO:0006351">
    <property type="term" value="P:DNA-templated transcription"/>
    <property type="evidence" value="ECO:0007669"/>
    <property type="project" value="TreeGrafter"/>
</dbReference>
<dbReference type="GO" id="GO:0003700">
    <property type="term" value="F:DNA-binding transcription factor activity"/>
    <property type="evidence" value="ECO:0007669"/>
    <property type="project" value="InterPro"/>
</dbReference>
<organism evidence="6 7">
    <name type="scientific">Burkholderia stagnalis</name>
    <dbReference type="NCBI Taxonomy" id="1503054"/>
    <lineage>
        <taxon>Bacteria</taxon>
        <taxon>Pseudomonadati</taxon>
        <taxon>Pseudomonadota</taxon>
        <taxon>Betaproteobacteria</taxon>
        <taxon>Burkholderiales</taxon>
        <taxon>Burkholderiaceae</taxon>
        <taxon>Burkholderia</taxon>
        <taxon>Burkholderia cepacia complex</taxon>
    </lineage>
</organism>
<dbReference type="Pfam" id="PF03466">
    <property type="entry name" value="LysR_substrate"/>
    <property type="match status" value="1"/>
</dbReference>
<dbReference type="Proteomes" id="UP000473470">
    <property type="component" value="Unassembled WGS sequence"/>
</dbReference>
<dbReference type="AlphaFoldDB" id="A0A6L3N0W1"/>
<dbReference type="Gene3D" id="1.10.10.10">
    <property type="entry name" value="Winged helix-like DNA-binding domain superfamily/Winged helix DNA-binding domain"/>
    <property type="match status" value="1"/>
</dbReference>
<evidence type="ECO:0000313" key="7">
    <source>
        <dbReference type="Proteomes" id="UP000473470"/>
    </source>
</evidence>
<dbReference type="PROSITE" id="PS50931">
    <property type="entry name" value="HTH_LYSR"/>
    <property type="match status" value="1"/>
</dbReference>
<feature type="domain" description="HTH lysR-type" evidence="5">
    <location>
        <begin position="44"/>
        <end position="99"/>
    </location>
</feature>
<keyword evidence="4" id="KW-0804">Transcription</keyword>
<evidence type="ECO:0000256" key="3">
    <source>
        <dbReference type="ARBA" id="ARBA00023125"/>
    </source>
</evidence>
<keyword evidence="3" id="KW-0238">DNA-binding</keyword>
<dbReference type="EMBL" id="VZOK01000014">
    <property type="protein sequence ID" value="KAB0638545.1"/>
    <property type="molecule type" value="Genomic_DNA"/>
</dbReference>